<keyword evidence="1" id="KW-1133">Transmembrane helix</keyword>
<protein>
    <submittedName>
        <fullName evidence="2">Uncharacterized protein</fullName>
    </submittedName>
</protein>
<keyword evidence="1" id="KW-0472">Membrane</keyword>
<sequence>MIDGPFPHRNSNGTLLLSVVLAVMILEGWAAGIAAMCSSIR</sequence>
<accession>A0ABW0ZQ38</accession>
<comment type="caution">
    <text evidence="2">The sequence shown here is derived from an EMBL/GenBank/DDBJ whole genome shotgun (WGS) entry which is preliminary data.</text>
</comment>
<dbReference type="EMBL" id="JBHSON010000007">
    <property type="protein sequence ID" value="MFC5745351.1"/>
    <property type="molecule type" value="Genomic_DNA"/>
</dbReference>
<keyword evidence="3" id="KW-1185">Reference proteome</keyword>
<gene>
    <name evidence="2" type="ORF">ACFPZN_07025</name>
</gene>
<organism evidence="2 3">
    <name type="scientific">Actinomadura rugatobispora</name>
    <dbReference type="NCBI Taxonomy" id="1994"/>
    <lineage>
        <taxon>Bacteria</taxon>
        <taxon>Bacillati</taxon>
        <taxon>Actinomycetota</taxon>
        <taxon>Actinomycetes</taxon>
        <taxon>Streptosporangiales</taxon>
        <taxon>Thermomonosporaceae</taxon>
        <taxon>Actinomadura</taxon>
    </lineage>
</organism>
<name>A0ABW0ZQ38_9ACTN</name>
<evidence type="ECO:0000256" key="1">
    <source>
        <dbReference type="SAM" id="Phobius"/>
    </source>
</evidence>
<feature type="transmembrane region" description="Helical" evidence="1">
    <location>
        <begin position="15"/>
        <end position="37"/>
    </location>
</feature>
<dbReference type="Proteomes" id="UP001596074">
    <property type="component" value="Unassembled WGS sequence"/>
</dbReference>
<evidence type="ECO:0000313" key="3">
    <source>
        <dbReference type="Proteomes" id="UP001596074"/>
    </source>
</evidence>
<keyword evidence="1" id="KW-0812">Transmembrane</keyword>
<proteinExistence type="predicted"/>
<reference evidence="3" key="1">
    <citation type="journal article" date="2019" name="Int. J. Syst. Evol. Microbiol.">
        <title>The Global Catalogue of Microorganisms (GCM) 10K type strain sequencing project: providing services to taxonomists for standard genome sequencing and annotation.</title>
        <authorList>
            <consortium name="The Broad Institute Genomics Platform"/>
            <consortium name="The Broad Institute Genome Sequencing Center for Infectious Disease"/>
            <person name="Wu L."/>
            <person name="Ma J."/>
        </authorList>
    </citation>
    <scope>NUCLEOTIDE SEQUENCE [LARGE SCALE GENOMIC DNA]</scope>
    <source>
        <strain evidence="3">KCTC 42087</strain>
    </source>
</reference>
<dbReference type="RefSeq" id="WP_378280974.1">
    <property type="nucleotide sequence ID" value="NZ_JBHSON010000007.1"/>
</dbReference>
<evidence type="ECO:0000313" key="2">
    <source>
        <dbReference type="EMBL" id="MFC5745351.1"/>
    </source>
</evidence>